<organism evidence="2">
    <name type="scientific">Timema genevievae</name>
    <name type="common">Walking stick</name>
    <dbReference type="NCBI Taxonomy" id="629358"/>
    <lineage>
        <taxon>Eukaryota</taxon>
        <taxon>Metazoa</taxon>
        <taxon>Ecdysozoa</taxon>
        <taxon>Arthropoda</taxon>
        <taxon>Hexapoda</taxon>
        <taxon>Insecta</taxon>
        <taxon>Pterygota</taxon>
        <taxon>Neoptera</taxon>
        <taxon>Polyneoptera</taxon>
        <taxon>Phasmatodea</taxon>
        <taxon>Timematodea</taxon>
        <taxon>Timematoidea</taxon>
        <taxon>Timematidae</taxon>
        <taxon>Timema</taxon>
    </lineage>
</organism>
<evidence type="ECO:0000313" key="2">
    <source>
        <dbReference type="EMBL" id="CAD7600040.1"/>
    </source>
</evidence>
<accession>A0A7R9PNZ0</accession>
<gene>
    <name evidence="2" type="ORF">TGEB3V08_LOCUS7528</name>
</gene>
<sequence>MSQDFIKKINILDENIIATITLRTNQTTGRRTKCAHTDLVAYIYDDDSDWPLAASLVLSVVAEAKRGRWLLNARTLYSYFRSQWLLRPGRHGHVTKCTPSLKNNPTYVYCPLCNKAWPGWDMNDYKAHPDHVGSSIDFQGVFIQLDFLTPLEEEILMKGIDSISWDLSQSGRRKQNYGPKCNFKKKRLAPGDFKGFPEFSKFVQDKFKNVDILENYQTIEQCSLEYDPSRGASIDPHIDDCWVWGERIVTVNLLEDSVLTMTRFSGELTRYNLLDVSTYPPVLDEKGHLIERPLSINAYETTCSKTMATTHQHCLAPYSNVSPNINRDFVDKFDDCSESEKADIVVRIPMPKRSLLVLYGQARYSWEHSVFREDIPSRRSTSVSVTSSDRMDGHCSSSMCSFSTAAHVVSKRSLKYARPLRLHIISSCQYIKTIQNTITSGLRTEQLPVCPSVGYDFLPPNITGTIDPPCYGSLVSVPPAHCCIPHCRAG</sequence>
<dbReference type="AlphaFoldDB" id="A0A7R9PNZ0"/>
<dbReference type="PANTHER" id="PTHR12463:SF0">
    <property type="entry name" value="ALPHA-KETOGLUTARATE-DEPENDENT DIOXYGENASE ALKB HOMOLOG 4"/>
    <property type="match status" value="1"/>
</dbReference>
<name>A0A7R9PNZ0_TIMGE</name>
<dbReference type="EMBL" id="OE842443">
    <property type="protein sequence ID" value="CAD7600040.1"/>
    <property type="molecule type" value="Genomic_DNA"/>
</dbReference>
<dbReference type="SUPFAM" id="SSF51197">
    <property type="entry name" value="Clavaminate synthase-like"/>
    <property type="match status" value="1"/>
</dbReference>
<dbReference type="InterPro" id="IPR037151">
    <property type="entry name" value="AlkB-like_sf"/>
</dbReference>
<dbReference type="Gene3D" id="2.60.120.590">
    <property type="entry name" value="Alpha-ketoglutarate-dependent dioxygenase AlkB-like"/>
    <property type="match status" value="1"/>
</dbReference>
<proteinExistence type="predicted"/>
<dbReference type="PANTHER" id="PTHR12463">
    <property type="entry name" value="OXYGENASE-RELATED"/>
    <property type="match status" value="1"/>
</dbReference>
<protein>
    <submittedName>
        <fullName evidence="2">Uncharacterized protein</fullName>
    </submittedName>
</protein>
<reference evidence="2" key="1">
    <citation type="submission" date="2020-11" db="EMBL/GenBank/DDBJ databases">
        <authorList>
            <person name="Tran Van P."/>
        </authorList>
    </citation>
    <scope>NUCLEOTIDE SEQUENCE</scope>
</reference>
<evidence type="ECO:0000256" key="1">
    <source>
        <dbReference type="ARBA" id="ARBA00001954"/>
    </source>
</evidence>
<dbReference type="GO" id="GO:0032451">
    <property type="term" value="F:demethylase activity"/>
    <property type="evidence" value="ECO:0007669"/>
    <property type="project" value="TreeGrafter"/>
</dbReference>
<comment type="cofactor">
    <cofactor evidence="1">
        <name>Fe(2+)</name>
        <dbReference type="ChEBI" id="CHEBI:29033"/>
    </cofactor>
</comment>
<dbReference type="GO" id="GO:0016491">
    <property type="term" value="F:oxidoreductase activity"/>
    <property type="evidence" value="ECO:0007669"/>
    <property type="project" value="TreeGrafter"/>
</dbReference>
<dbReference type="InterPro" id="IPR032857">
    <property type="entry name" value="ALKBH4"/>
</dbReference>
<dbReference type="GO" id="GO:0070988">
    <property type="term" value="P:demethylation"/>
    <property type="evidence" value="ECO:0007669"/>
    <property type="project" value="InterPro"/>
</dbReference>